<accession>A0A4R0RYT4</accession>
<comment type="caution">
    <text evidence="3">The sequence shown here is derived from an EMBL/GenBank/DDBJ whole genome shotgun (WGS) entry which is preliminary data.</text>
</comment>
<feature type="region of interest" description="Disordered" evidence="1">
    <location>
        <begin position="1"/>
        <end position="64"/>
    </location>
</feature>
<evidence type="ECO:0000313" key="3">
    <source>
        <dbReference type="EMBL" id="TCD68354.1"/>
    </source>
</evidence>
<dbReference type="InterPro" id="IPR011545">
    <property type="entry name" value="DEAD/DEAH_box_helicase_dom"/>
</dbReference>
<proteinExistence type="predicted"/>
<feature type="compositionally biased region" description="Basic and acidic residues" evidence="1">
    <location>
        <begin position="48"/>
        <end position="60"/>
    </location>
</feature>
<dbReference type="STRING" id="92696.A0A4R0RYT4"/>
<evidence type="ECO:0000313" key="4">
    <source>
        <dbReference type="Proteomes" id="UP000292702"/>
    </source>
</evidence>
<feature type="compositionally biased region" description="Low complexity" evidence="1">
    <location>
        <begin position="36"/>
        <end position="45"/>
    </location>
</feature>
<keyword evidence="4" id="KW-1185">Reference proteome</keyword>
<dbReference type="OrthoDB" id="10261556at2759"/>
<dbReference type="EMBL" id="RWJN01000069">
    <property type="protein sequence ID" value="TCD68354.1"/>
    <property type="molecule type" value="Genomic_DNA"/>
</dbReference>
<dbReference type="Gene3D" id="3.40.50.300">
    <property type="entry name" value="P-loop containing nucleotide triphosphate hydrolases"/>
    <property type="match status" value="1"/>
</dbReference>
<dbReference type="Pfam" id="PF00270">
    <property type="entry name" value="DEAD"/>
    <property type="match status" value="1"/>
</dbReference>
<reference evidence="3 4" key="1">
    <citation type="submission" date="2018-11" db="EMBL/GenBank/DDBJ databases">
        <title>Genome assembly of Steccherinum ochraceum LE-BIN_3174, the white-rot fungus of the Steccherinaceae family (The Residual Polyporoid clade, Polyporales, Basidiomycota).</title>
        <authorList>
            <person name="Fedorova T.V."/>
            <person name="Glazunova O.A."/>
            <person name="Landesman E.O."/>
            <person name="Moiseenko K.V."/>
            <person name="Psurtseva N.V."/>
            <person name="Savinova O.S."/>
            <person name="Shakhova N.V."/>
            <person name="Tyazhelova T.V."/>
            <person name="Vasina D.V."/>
        </authorList>
    </citation>
    <scope>NUCLEOTIDE SEQUENCE [LARGE SCALE GENOMIC DNA]</scope>
    <source>
        <strain evidence="3 4">LE-BIN_3174</strain>
    </source>
</reference>
<evidence type="ECO:0000259" key="2">
    <source>
        <dbReference type="Pfam" id="PF00270"/>
    </source>
</evidence>
<feature type="domain" description="DEAD/DEAH-box helicase" evidence="2">
    <location>
        <begin position="133"/>
        <end position="215"/>
    </location>
</feature>
<organism evidence="3 4">
    <name type="scientific">Steccherinum ochraceum</name>
    <dbReference type="NCBI Taxonomy" id="92696"/>
    <lineage>
        <taxon>Eukaryota</taxon>
        <taxon>Fungi</taxon>
        <taxon>Dikarya</taxon>
        <taxon>Basidiomycota</taxon>
        <taxon>Agaricomycotina</taxon>
        <taxon>Agaricomycetes</taxon>
        <taxon>Polyporales</taxon>
        <taxon>Steccherinaceae</taxon>
        <taxon>Steccherinum</taxon>
    </lineage>
</organism>
<protein>
    <recommendedName>
        <fullName evidence="2">DEAD/DEAH-box helicase domain-containing protein</fullName>
    </recommendedName>
</protein>
<sequence length="259" mass="28440">MSENTPPSNRTWPPPNRHHRPPADTESTRPTPVLSPRTPTTPAPTSKRVSEDLDKLETSKVKRRRTFQNGFETPVRAPSYKPYALPSTGRKRGKAIVVEAHDRVSAIKPLELEKWQKLVEDAGVLPSGARVKEFQMECANAVVERKTDVCLIAPTGAGKSLIWTLPLLAAAKSVSLVITPYTSLGTEGQQRIREMKVTSIYVNSEQKSSNTLKDIVKLGCREGMGSRLPVYTELIISEVLGAGVVTNAGVADKYAWVEI</sequence>
<dbReference type="GO" id="GO:0005524">
    <property type="term" value="F:ATP binding"/>
    <property type="evidence" value="ECO:0007669"/>
    <property type="project" value="InterPro"/>
</dbReference>
<evidence type="ECO:0000256" key="1">
    <source>
        <dbReference type="SAM" id="MobiDB-lite"/>
    </source>
</evidence>
<name>A0A4R0RYT4_9APHY</name>
<gene>
    <name evidence="3" type="ORF">EIP91_010992</name>
</gene>
<dbReference type="InterPro" id="IPR027417">
    <property type="entry name" value="P-loop_NTPase"/>
</dbReference>
<feature type="compositionally biased region" description="Polar residues" evidence="1">
    <location>
        <begin position="1"/>
        <end position="11"/>
    </location>
</feature>
<dbReference type="SUPFAM" id="SSF52540">
    <property type="entry name" value="P-loop containing nucleoside triphosphate hydrolases"/>
    <property type="match status" value="1"/>
</dbReference>
<dbReference type="AlphaFoldDB" id="A0A4R0RYT4"/>
<dbReference type="GO" id="GO:0003676">
    <property type="term" value="F:nucleic acid binding"/>
    <property type="evidence" value="ECO:0007669"/>
    <property type="project" value="InterPro"/>
</dbReference>
<dbReference type="Proteomes" id="UP000292702">
    <property type="component" value="Unassembled WGS sequence"/>
</dbReference>